<sequence>MDLQTNPVNELLYISFNQDCTCFVCGTEAGFRVYSSDPFRLTHRRDFDNGGGLGVIAMLFRTNILAFAGGGYQPRFQPHKVVLWDDRQRRVVAELAFRSAVRAVRLRRDLIVVALDRKVYVYGFRDLTLYDSIETVNNKGLCCLSVGTGRTALVCQGMQKGHALVVFYPRGFGESRAPQAREKTMIIPAHESGIAAMAIDYNGSLLATASEKGTIVRIFDTSTGTKLQELRRGADQAEIHSLAFSPAVDWLVVSSDKGTVHVFSVQAMGASIGSDGGPENSKSTLRRLRGVLPVYFSSEWSFAQFRVQDYRCIAAFGAEANTIIIVCGNGQYYKVRFDPVRGGEMVREEFIEFHDGVAPRERPAEETSETSEAGQSNPEKVTRGPSTFALRHPGFASATDKIDTLDDEPDAGAKPA</sequence>
<dbReference type="SUPFAM" id="SSF50978">
    <property type="entry name" value="WD40 repeat-like"/>
    <property type="match status" value="1"/>
</dbReference>
<dbReference type="PANTHER" id="PTHR11227">
    <property type="entry name" value="WD-REPEAT PROTEIN INTERACTING WITH PHOSPHOINOSIDES WIPI -RELATED"/>
    <property type="match status" value="1"/>
</dbReference>
<evidence type="ECO:0008006" key="6">
    <source>
        <dbReference type="Google" id="ProtNLM"/>
    </source>
</evidence>
<keyword evidence="1" id="KW-0853">WD repeat</keyword>
<reference evidence="5" key="1">
    <citation type="submission" date="2021-01" db="EMBL/GenBank/DDBJ databases">
        <authorList>
            <person name="Corre E."/>
            <person name="Pelletier E."/>
            <person name="Niang G."/>
            <person name="Scheremetjew M."/>
            <person name="Finn R."/>
            <person name="Kale V."/>
            <person name="Holt S."/>
            <person name="Cochrane G."/>
            <person name="Meng A."/>
            <person name="Brown T."/>
            <person name="Cohen L."/>
        </authorList>
    </citation>
    <scope>NUCLEOTIDE SEQUENCE</scope>
</reference>
<keyword evidence="2" id="KW-0677">Repeat</keyword>
<dbReference type="InterPro" id="IPR048720">
    <property type="entry name" value="PROPPIN"/>
</dbReference>
<evidence type="ECO:0000256" key="3">
    <source>
        <dbReference type="ARBA" id="ARBA00025740"/>
    </source>
</evidence>
<feature type="compositionally biased region" description="Basic and acidic residues" evidence="4">
    <location>
        <begin position="356"/>
        <end position="365"/>
    </location>
</feature>
<comment type="similarity">
    <text evidence="3">Belongs to the WD repeat PROPPIN family.</text>
</comment>
<name>A0A7S1F438_NOCSC</name>
<evidence type="ECO:0000256" key="1">
    <source>
        <dbReference type="ARBA" id="ARBA00022574"/>
    </source>
</evidence>
<accession>A0A7S1F438</accession>
<protein>
    <recommendedName>
        <fullName evidence="6">WD repeat domain phosphoinositide-interacting protein 3</fullName>
    </recommendedName>
</protein>
<dbReference type="SMART" id="SM00320">
    <property type="entry name" value="WD40"/>
    <property type="match status" value="3"/>
</dbReference>
<evidence type="ECO:0000256" key="4">
    <source>
        <dbReference type="SAM" id="MobiDB-lite"/>
    </source>
</evidence>
<gene>
    <name evidence="5" type="ORF">NSCI0253_LOCUS16439</name>
</gene>
<dbReference type="EMBL" id="HBFQ01023392">
    <property type="protein sequence ID" value="CAD8842091.1"/>
    <property type="molecule type" value="Transcribed_RNA"/>
</dbReference>
<dbReference type="InterPro" id="IPR036322">
    <property type="entry name" value="WD40_repeat_dom_sf"/>
</dbReference>
<dbReference type="InterPro" id="IPR015943">
    <property type="entry name" value="WD40/YVTN_repeat-like_dom_sf"/>
</dbReference>
<organism evidence="5">
    <name type="scientific">Noctiluca scintillans</name>
    <name type="common">Sea sparkle</name>
    <name type="synonym">Red tide dinoflagellate</name>
    <dbReference type="NCBI Taxonomy" id="2966"/>
    <lineage>
        <taxon>Eukaryota</taxon>
        <taxon>Sar</taxon>
        <taxon>Alveolata</taxon>
        <taxon>Dinophyceae</taxon>
        <taxon>Noctilucales</taxon>
        <taxon>Noctilucaceae</taxon>
        <taxon>Noctiluca</taxon>
    </lineage>
</organism>
<feature type="region of interest" description="Disordered" evidence="4">
    <location>
        <begin position="356"/>
        <end position="416"/>
    </location>
</feature>
<dbReference type="Pfam" id="PF21032">
    <property type="entry name" value="PROPPIN"/>
    <property type="match status" value="1"/>
</dbReference>
<proteinExistence type="inferred from homology"/>
<evidence type="ECO:0000256" key="2">
    <source>
        <dbReference type="ARBA" id="ARBA00022737"/>
    </source>
</evidence>
<dbReference type="InterPro" id="IPR001680">
    <property type="entry name" value="WD40_rpt"/>
</dbReference>
<feature type="compositionally biased region" description="Polar residues" evidence="4">
    <location>
        <begin position="370"/>
        <end position="379"/>
    </location>
</feature>
<dbReference type="Gene3D" id="2.130.10.10">
    <property type="entry name" value="YVTN repeat-like/Quinoprotein amine dehydrogenase"/>
    <property type="match status" value="1"/>
</dbReference>
<dbReference type="AlphaFoldDB" id="A0A7S1F438"/>
<evidence type="ECO:0000313" key="5">
    <source>
        <dbReference type="EMBL" id="CAD8842091.1"/>
    </source>
</evidence>
<dbReference type="GO" id="GO:0005737">
    <property type="term" value="C:cytoplasm"/>
    <property type="evidence" value="ECO:0007669"/>
    <property type="project" value="UniProtKB-ARBA"/>
</dbReference>